<dbReference type="SUPFAM" id="SSF46689">
    <property type="entry name" value="Homeodomain-like"/>
    <property type="match status" value="1"/>
</dbReference>
<dbReference type="PANTHER" id="PTHR16466">
    <property type="entry name" value="TELOMERE REPEAT-BINDING FACTOR 2-INTERACTING PROTEIN 1"/>
    <property type="match status" value="1"/>
</dbReference>
<dbReference type="AlphaFoldDB" id="A0ABD2NJ20"/>
<feature type="domain" description="TERF2-interacting telomeric protein 1 Myb" evidence="6">
    <location>
        <begin position="8"/>
        <end position="60"/>
    </location>
</feature>
<dbReference type="GO" id="GO:0006355">
    <property type="term" value="P:regulation of DNA-templated transcription"/>
    <property type="evidence" value="ECO:0007669"/>
    <property type="project" value="UniProtKB-UniRule"/>
</dbReference>
<keyword evidence="3 5" id="KW-0779">Telomere</keyword>
<evidence type="ECO:0000256" key="2">
    <source>
        <dbReference type="ARBA" id="ARBA00022454"/>
    </source>
</evidence>
<organism evidence="7 8">
    <name type="scientific">Cryptolaemus montrouzieri</name>
    <dbReference type="NCBI Taxonomy" id="559131"/>
    <lineage>
        <taxon>Eukaryota</taxon>
        <taxon>Metazoa</taxon>
        <taxon>Ecdysozoa</taxon>
        <taxon>Arthropoda</taxon>
        <taxon>Hexapoda</taxon>
        <taxon>Insecta</taxon>
        <taxon>Pterygota</taxon>
        <taxon>Neoptera</taxon>
        <taxon>Endopterygota</taxon>
        <taxon>Coleoptera</taxon>
        <taxon>Polyphaga</taxon>
        <taxon>Cucujiformia</taxon>
        <taxon>Coccinelloidea</taxon>
        <taxon>Coccinellidae</taxon>
        <taxon>Scymninae</taxon>
        <taxon>Scymnini</taxon>
        <taxon>Cryptolaemus</taxon>
    </lineage>
</organism>
<gene>
    <name evidence="7" type="ORF">HHI36_016146</name>
</gene>
<proteinExistence type="inferred from homology"/>
<keyword evidence="5" id="KW-0805">Transcription regulation</keyword>
<reference evidence="7 8" key="1">
    <citation type="journal article" date="2021" name="BMC Biol.">
        <title>Horizontally acquired antibacterial genes associated with adaptive radiation of ladybird beetles.</title>
        <authorList>
            <person name="Li H.S."/>
            <person name="Tang X.F."/>
            <person name="Huang Y.H."/>
            <person name="Xu Z.Y."/>
            <person name="Chen M.L."/>
            <person name="Du X.Y."/>
            <person name="Qiu B.Y."/>
            <person name="Chen P.T."/>
            <person name="Zhang W."/>
            <person name="Slipinski A."/>
            <person name="Escalona H.E."/>
            <person name="Waterhouse R.M."/>
            <person name="Zwick A."/>
            <person name="Pang H."/>
        </authorList>
    </citation>
    <scope>NUCLEOTIDE SEQUENCE [LARGE SCALE GENOMIC DNA]</scope>
    <source>
        <strain evidence="7">SYSU2018</strain>
    </source>
</reference>
<keyword evidence="4 5" id="KW-0539">Nucleus</keyword>
<keyword evidence="2 5" id="KW-0158">Chromosome</keyword>
<protein>
    <recommendedName>
        <fullName evidence="5">Telomeric repeat-binding factor 2-interacting protein 1</fullName>
        <shortName evidence="5">TERF2-interacting telomeric protein 1</shortName>
    </recommendedName>
    <alternativeName>
        <fullName evidence="5">Repressor/activator protein 1 homolog</fullName>
    </alternativeName>
</protein>
<dbReference type="InterPro" id="IPR015010">
    <property type="entry name" value="TERF2IP_Myb"/>
</dbReference>
<comment type="subcellular location">
    <subcellularLocation>
        <location evidence="5">Nucleus</location>
    </subcellularLocation>
    <subcellularLocation>
        <location evidence="5">Chromosome</location>
        <location evidence="5">Telomere</location>
    </subcellularLocation>
</comment>
<dbReference type="GO" id="GO:0005634">
    <property type="term" value="C:nucleus"/>
    <property type="evidence" value="ECO:0007669"/>
    <property type="project" value="UniProtKB-SubCell"/>
</dbReference>
<dbReference type="GO" id="GO:0000781">
    <property type="term" value="C:chromosome, telomeric region"/>
    <property type="evidence" value="ECO:0007669"/>
    <property type="project" value="UniProtKB-SubCell"/>
</dbReference>
<keyword evidence="5" id="KW-0804">Transcription</keyword>
<evidence type="ECO:0000313" key="7">
    <source>
        <dbReference type="EMBL" id="KAL3278604.1"/>
    </source>
</evidence>
<dbReference type="Gene3D" id="1.10.10.60">
    <property type="entry name" value="Homeodomain-like"/>
    <property type="match status" value="1"/>
</dbReference>
<evidence type="ECO:0000256" key="3">
    <source>
        <dbReference type="ARBA" id="ARBA00022895"/>
    </source>
</evidence>
<evidence type="ECO:0000259" key="6">
    <source>
        <dbReference type="Pfam" id="PF08914"/>
    </source>
</evidence>
<dbReference type="PANTHER" id="PTHR16466:SF6">
    <property type="entry name" value="TELOMERIC REPEAT-BINDING FACTOR 2-INTERACTING PROTEIN 1"/>
    <property type="match status" value="1"/>
</dbReference>
<comment type="subunit">
    <text evidence="5">Homodimer.</text>
</comment>
<sequence length="126" mass="14989">MSGYRKPYTVEEEMKILEYIIRTKGHNRVRGLTMWKELSRDELPDRTYQSLHERFRRHIVNNLPSETYDIPTKEQQKIKKIFDELGKGSKRTEEDITLENTVSKDGRKLARNLFEDSDSDTPNEVE</sequence>
<dbReference type="InterPro" id="IPR009057">
    <property type="entry name" value="Homeodomain-like_sf"/>
</dbReference>
<dbReference type="EMBL" id="JABFTP020000124">
    <property type="protein sequence ID" value="KAL3278604.1"/>
    <property type="molecule type" value="Genomic_DNA"/>
</dbReference>
<comment type="caution">
    <text evidence="7">The sequence shown here is derived from an EMBL/GenBank/DDBJ whole genome shotgun (WGS) entry which is preliminary data.</text>
</comment>
<dbReference type="InterPro" id="IPR039595">
    <property type="entry name" value="TE2IP/Rap1"/>
</dbReference>
<keyword evidence="8" id="KW-1185">Reference proteome</keyword>
<dbReference type="Pfam" id="PF08914">
    <property type="entry name" value="Myb_Rap1"/>
    <property type="match status" value="1"/>
</dbReference>
<dbReference type="Proteomes" id="UP001516400">
    <property type="component" value="Unassembled WGS sequence"/>
</dbReference>
<dbReference type="GO" id="GO:0010833">
    <property type="term" value="P:telomere maintenance via telomere lengthening"/>
    <property type="evidence" value="ECO:0007669"/>
    <property type="project" value="UniProtKB-UniRule"/>
</dbReference>
<keyword evidence="5" id="KW-0010">Activator</keyword>
<comment type="function">
    <text evidence="5">Acts both as a regulator of telomere function and as a transcription regulator. Involved in the regulation of telomere length and protection as a component of the shelterin complex (telosome). Does not bind DNA directly: recruited to telomeric double-stranded 5'-TTAGGG-3' repeats via its interaction with terf2. Independently of its function in telomeres, also acts as a transcription regulator: recruited to extratelomeric 5'-TTAGGG-3' sites via its association with terf2 or other factors, and regulates gene expression.</text>
</comment>
<accession>A0ABD2NJ20</accession>
<name>A0ABD2NJ20_9CUCU</name>
<evidence type="ECO:0000256" key="4">
    <source>
        <dbReference type="ARBA" id="ARBA00023242"/>
    </source>
</evidence>
<comment type="similarity">
    <text evidence="1 5">Belongs to the RAP1 family.</text>
</comment>
<evidence type="ECO:0000256" key="1">
    <source>
        <dbReference type="ARBA" id="ARBA00010467"/>
    </source>
</evidence>
<evidence type="ECO:0000313" key="8">
    <source>
        <dbReference type="Proteomes" id="UP001516400"/>
    </source>
</evidence>
<evidence type="ECO:0000256" key="5">
    <source>
        <dbReference type="RuleBase" id="RU367107"/>
    </source>
</evidence>